<proteinExistence type="predicted"/>
<evidence type="ECO:0000256" key="1">
    <source>
        <dbReference type="SAM" id="MobiDB-lite"/>
    </source>
</evidence>
<sequence>MKRTTEKPSKPRAKAQKASPERREPREAPGAPAARATPTEPADAQESPAVVAFLRELDHPLKEAIMALRQIILGVSPAIREEIKWNAPSFRTTEHFATFNLRAKDRVRLILHLGAKVKDTAAKGLEIADPAGLLEWLAKDRCLVTFSDGEDVQAKRAALESVLRAWLRWI</sequence>
<evidence type="ECO:0000259" key="2">
    <source>
        <dbReference type="Pfam" id="PF08818"/>
    </source>
</evidence>
<name>A0ABT5BTB5_9BACT</name>
<dbReference type="EMBL" id="JAQNDK010000001">
    <property type="protein sequence ID" value="MDC0677404.1"/>
    <property type="molecule type" value="Genomic_DNA"/>
</dbReference>
<gene>
    <name evidence="3" type="ORF">POL72_06585</name>
</gene>
<dbReference type="SUPFAM" id="SSF159888">
    <property type="entry name" value="YdhG-like"/>
    <property type="match status" value="1"/>
</dbReference>
<dbReference type="RefSeq" id="WP_272094165.1">
    <property type="nucleotide sequence ID" value="NZ_JAQNDK010000001.1"/>
</dbReference>
<evidence type="ECO:0000313" key="4">
    <source>
        <dbReference type="Proteomes" id="UP001217485"/>
    </source>
</evidence>
<dbReference type="InterPro" id="IPR014922">
    <property type="entry name" value="YdhG-like"/>
</dbReference>
<reference evidence="3 4" key="1">
    <citation type="submission" date="2023-01" db="EMBL/GenBank/DDBJ databases">
        <title>Minimal conservation of predation-associated metabolite biosynthetic gene clusters underscores biosynthetic potential of Myxococcota including descriptions for ten novel species: Archangium lansinium sp. nov., Myxococcus landrumus sp. nov., Nannocystis bai.</title>
        <authorList>
            <person name="Ahearne A."/>
            <person name="Stevens C."/>
            <person name="Dowd S."/>
        </authorList>
    </citation>
    <scope>NUCLEOTIDE SEQUENCE [LARGE SCALE GENOMIC DNA]</scope>
    <source>
        <strain evidence="3 4">WIWO2</strain>
    </source>
</reference>
<dbReference type="Pfam" id="PF08818">
    <property type="entry name" value="DUF1801"/>
    <property type="match status" value="1"/>
</dbReference>
<feature type="domain" description="YdhG-like" evidence="2">
    <location>
        <begin position="62"/>
        <end position="167"/>
    </location>
</feature>
<evidence type="ECO:0000313" key="3">
    <source>
        <dbReference type="EMBL" id="MDC0677404.1"/>
    </source>
</evidence>
<organism evidence="3 4">
    <name type="scientific">Sorangium atrum</name>
    <dbReference type="NCBI Taxonomy" id="2995308"/>
    <lineage>
        <taxon>Bacteria</taxon>
        <taxon>Pseudomonadati</taxon>
        <taxon>Myxococcota</taxon>
        <taxon>Polyangia</taxon>
        <taxon>Polyangiales</taxon>
        <taxon>Polyangiaceae</taxon>
        <taxon>Sorangium</taxon>
    </lineage>
</organism>
<comment type="caution">
    <text evidence="3">The sequence shown here is derived from an EMBL/GenBank/DDBJ whole genome shotgun (WGS) entry which is preliminary data.</text>
</comment>
<feature type="region of interest" description="Disordered" evidence="1">
    <location>
        <begin position="1"/>
        <end position="46"/>
    </location>
</feature>
<feature type="compositionally biased region" description="Low complexity" evidence="1">
    <location>
        <begin position="28"/>
        <end position="42"/>
    </location>
</feature>
<accession>A0ABT5BTB5</accession>
<dbReference type="Proteomes" id="UP001217485">
    <property type="component" value="Unassembled WGS sequence"/>
</dbReference>
<protein>
    <submittedName>
        <fullName evidence="3">DUF1801 domain-containing protein</fullName>
    </submittedName>
</protein>
<keyword evidence="4" id="KW-1185">Reference proteome</keyword>